<sequence length="140" mass="15782">MNEMVDLAEARCREQGLELTPLRRRTLEALIRAGRPLKAYDLMEELSGHGGRNYPYSIYRTLEFLQAIGLARRVERLNAYMLWGDHDRCGPVSLFICERCSGVETRPLDVAVHQPPSGFRITHTVSEYYGACATCGASMS</sequence>
<accession>A0A1G9P7N4</accession>
<dbReference type="InterPro" id="IPR002481">
    <property type="entry name" value="FUR"/>
</dbReference>
<dbReference type="GO" id="GO:0045892">
    <property type="term" value="P:negative regulation of DNA-templated transcription"/>
    <property type="evidence" value="ECO:0007669"/>
    <property type="project" value="TreeGrafter"/>
</dbReference>
<feature type="binding site" evidence="1">
    <location>
        <position position="132"/>
    </location>
    <ligand>
        <name>Zn(2+)</name>
        <dbReference type="ChEBI" id="CHEBI:29105"/>
    </ligand>
</feature>
<feature type="binding site" evidence="1">
    <location>
        <position position="100"/>
    </location>
    <ligand>
        <name>Zn(2+)</name>
        <dbReference type="ChEBI" id="CHEBI:29105"/>
    </ligand>
</feature>
<evidence type="ECO:0000256" key="1">
    <source>
        <dbReference type="PIRSR" id="PIRSR602481-1"/>
    </source>
</evidence>
<dbReference type="InterPro" id="IPR036390">
    <property type="entry name" value="WH_DNA-bd_sf"/>
</dbReference>
<gene>
    <name evidence="2" type="ORF">SAMN04488568_103135</name>
</gene>
<dbReference type="GO" id="GO:0008270">
    <property type="term" value="F:zinc ion binding"/>
    <property type="evidence" value="ECO:0007669"/>
    <property type="project" value="TreeGrafter"/>
</dbReference>
<protein>
    <submittedName>
        <fullName evidence="2">Fur family transcriptional regulator, zinc uptake regulator</fullName>
    </submittedName>
</protein>
<evidence type="ECO:0000313" key="3">
    <source>
        <dbReference type="Proteomes" id="UP000199759"/>
    </source>
</evidence>
<comment type="cofactor">
    <cofactor evidence="1">
        <name>Zn(2+)</name>
        <dbReference type="ChEBI" id="CHEBI:29105"/>
    </cofactor>
    <text evidence="1">Binds 1 zinc ion per subunit.</text>
</comment>
<dbReference type="PANTHER" id="PTHR33202">
    <property type="entry name" value="ZINC UPTAKE REGULATION PROTEIN"/>
    <property type="match status" value="1"/>
</dbReference>
<keyword evidence="3" id="KW-1185">Reference proteome</keyword>
<dbReference type="OrthoDB" id="9801127at2"/>
<evidence type="ECO:0000313" key="2">
    <source>
        <dbReference type="EMBL" id="SDL94759.1"/>
    </source>
</evidence>
<keyword evidence="1" id="KW-0479">Metal-binding</keyword>
<dbReference type="PANTHER" id="PTHR33202:SF6">
    <property type="entry name" value="ZINC UPTAKE REGULATION PROTEIN"/>
    <property type="match status" value="1"/>
</dbReference>
<name>A0A1G9P7N4_9PROT</name>
<feature type="binding site" evidence="1">
    <location>
        <position position="135"/>
    </location>
    <ligand>
        <name>Zn(2+)</name>
        <dbReference type="ChEBI" id="CHEBI:29105"/>
    </ligand>
</feature>
<dbReference type="InterPro" id="IPR036388">
    <property type="entry name" value="WH-like_DNA-bd_sf"/>
</dbReference>
<dbReference type="GO" id="GO:0003700">
    <property type="term" value="F:DNA-binding transcription factor activity"/>
    <property type="evidence" value="ECO:0007669"/>
    <property type="project" value="InterPro"/>
</dbReference>
<organism evidence="2 3">
    <name type="scientific">Maricaulis salignorans</name>
    <dbReference type="NCBI Taxonomy" id="144026"/>
    <lineage>
        <taxon>Bacteria</taxon>
        <taxon>Pseudomonadati</taxon>
        <taxon>Pseudomonadota</taxon>
        <taxon>Alphaproteobacteria</taxon>
        <taxon>Maricaulales</taxon>
        <taxon>Maricaulaceae</taxon>
        <taxon>Maricaulis</taxon>
    </lineage>
</organism>
<proteinExistence type="predicted"/>
<dbReference type="GO" id="GO:1900376">
    <property type="term" value="P:regulation of secondary metabolite biosynthetic process"/>
    <property type="evidence" value="ECO:0007669"/>
    <property type="project" value="TreeGrafter"/>
</dbReference>
<keyword evidence="1" id="KW-0862">Zinc</keyword>
<reference evidence="2 3" key="1">
    <citation type="submission" date="2016-10" db="EMBL/GenBank/DDBJ databases">
        <authorList>
            <person name="de Groot N.N."/>
        </authorList>
    </citation>
    <scope>NUCLEOTIDE SEQUENCE [LARGE SCALE GENOMIC DNA]</scope>
    <source>
        <strain evidence="2 3">DSM 16077</strain>
    </source>
</reference>
<dbReference type="AlphaFoldDB" id="A0A1G9P7N4"/>
<feature type="binding site" evidence="1">
    <location>
        <position position="97"/>
    </location>
    <ligand>
        <name>Zn(2+)</name>
        <dbReference type="ChEBI" id="CHEBI:29105"/>
    </ligand>
</feature>
<dbReference type="SUPFAM" id="SSF46785">
    <property type="entry name" value="Winged helix' DNA-binding domain"/>
    <property type="match status" value="1"/>
</dbReference>
<dbReference type="EMBL" id="FNHG01000003">
    <property type="protein sequence ID" value="SDL94759.1"/>
    <property type="molecule type" value="Genomic_DNA"/>
</dbReference>
<dbReference type="RefSeq" id="WP_091767286.1">
    <property type="nucleotide sequence ID" value="NZ_FNHG01000003.1"/>
</dbReference>
<dbReference type="Gene3D" id="1.10.10.10">
    <property type="entry name" value="Winged helix-like DNA-binding domain superfamily/Winged helix DNA-binding domain"/>
    <property type="match status" value="1"/>
</dbReference>
<dbReference type="STRING" id="144026.SAMN04488568_103135"/>
<dbReference type="Proteomes" id="UP000199759">
    <property type="component" value="Unassembled WGS sequence"/>
</dbReference>
<dbReference type="GO" id="GO:0000976">
    <property type="term" value="F:transcription cis-regulatory region binding"/>
    <property type="evidence" value="ECO:0007669"/>
    <property type="project" value="TreeGrafter"/>
</dbReference>
<dbReference type="GO" id="GO:0005829">
    <property type="term" value="C:cytosol"/>
    <property type="evidence" value="ECO:0007669"/>
    <property type="project" value="TreeGrafter"/>
</dbReference>